<dbReference type="Proteomes" id="UP000190080">
    <property type="component" value="Unassembled WGS sequence"/>
</dbReference>
<evidence type="ECO:0000313" key="1">
    <source>
        <dbReference type="EMBL" id="OPJ57756.1"/>
    </source>
</evidence>
<reference evidence="1 2" key="1">
    <citation type="submission" date="2017-03" db="EMBL/GenBank/DDBJ databases">
        <title>Genome sequence of Clostridium oryzae DSM 28571.</title>
        <authorList>
            <person name="Poehlein A."/>
            <person name="Daniel R."/>
        </authorList>
    </citation>
    <scope>NUCLEOTIDE SEQUENCE [LARGE SCALE GENOMIC DNA]</scope>
    <source>
        <strain evidence="1 2">DSM 28571</strain>
    </source>
</reference>
<accession>A0A1V4ICT7</accession>
<gene>
    <name evidence="1" type="ORF">CLORY_39320</name>
</gene>
<organism evidence="1 2">
    <name type="scientific">Clostridium oryzae</name>
    <dbReference type="NCBI Taxonomy" id="1450648"/>
    <lineage>
        <taxon>Bacteria</taxon>
        <taxon>Bacillati</taxon>
        <taxon>Bacillota</taxon>
        <taxon>Clostridia</taxon>
        <taxon>Eubacteriales</taxon>
        <taxon>Clostridiaceae</taxon>
        <taxon>Clostridium</taxon>
    </lineage>
</organism>
<comment type="caution">
    <text evidence="1">The sequence shown here is derived from an EMBL/GenBank/DDBJ whole genome shotgun (WGS) entry which is preliminary data.</text>
</comment>
<dbReference type="STRING" id="1450648.CLORY_39320"/>
<keyword evidence="2" id="KW-1185">Reference proteome</keyword>
<evidence type="ECO:0000313" key="2">
    <source>
        <dbReference type="Proteomes" id="UP000190080"/>
    </source>
</evidence>
<dbReference type="EMBL" id="MZGV01000073">
    <property type="protein sequence ID" value="OPJ57756.1"/>
    <property type="molecule type" value="Genomic_DNA"/>
</dbReference>
<protein>
    <submittedName>
        <fullName evidence="1">Uncharacterized protein</fullName>
    </submittedName>
</protein>
<name>A0A1V4ICT7_9CLOT</name>
<dbReference type="AlphaFoldDB" id="A0A1V4ICT7"/>
<proteinExistence type="predicted"/>
<sequence length="37" mass="4027">MKGVACVVKNKNIRDIGEGFICRKVVLVLQYSLGSMG</sequence>